<dbReference type="EMBL" id="VSRR010001163">
    <property type="protein sequence ID" value="MPC23070.1"/>
    <property type="molecule type" value="Genomic_DNA"/>
</dbReference>
<comment type="caution">
    <text evidence="2">The sequence shown here is derived from an EMBL/GenBank/DDBJ whole genome shotgun (WGS) entry which is preliminary data.</text>
</comment>
<sequence length="147" mass="15906">MTSCEDAIVTSVVVTDTMQTLHSLPSIYAERSWATVPVTVSQTALSGPLYSNCCLRDAVATPAPNQPEQGTGERGGPGWKLSPFPSNIENVCYADYGIRRPDWPHATPSNRQPATNPLLPPKAQMPKLAIALPPDTVLSFLCDIRIF</sequence>
<evidence type="ECO:0000313" key="2">
    <source>
        <dbReference type="EMBL" id="MPC23070.1"/>
    </source>
</evidence>
<dbReference type="Proteomes" id="UP000324222">
    <property type="component" value="Unassembled WGS sequence"/>
</dbReference>
<proteinExistence type="predicted"/>
<evidence type="ECO:0000313" key="3">
    <source>
        <dbReference type="Proteomes" id="UP000324222"/>
    </source>
</evidence>
<organism evidence="2 3">
    <name type="scientific">Portunus trituberculatus</name>
    <name type="common">Swimming crab</name>
    <name type="synonym">Neptunus trituberculatus</name>
    <dbReference type="NCBI Taxonomy" id="210409"/>
    <lineage>
        <taxon>Eukaryota</taxon>
        <taxon>Metazoa</taxon>
        <taxon>Ecdysozoa</taxon>
        <taxon>Arthropoda</taxon>
        <taxon>Crustacea</taxon>
        <taxon>Multicrustacea</taxon>
        <taxon>Malacostraca</taxon>
        <taxon>Eumalacostraca</taxon>
        <taxon>Eucarida</taxon>
        <taxon>Decapoda</taxon>
        <taxon>Pleocyemata</taxon>
        <taxon>Brachyura</taxon>
        <taxon>Eubrachyura</taxon>
        <taxon>Portunoidea</taxon>
        <taxon>Portunidae</taxon>
        <taxon>Portuninae</taxon>
        <taxon>Portunus</taxon>
    </lineage>
</organism>
<keyword evidence="3" id="KW-1185">Reference proteome</keyword>
<name>A0A5B7DNJ7_PORTR</name>
<dbReference type="AlphaFoldDB" id="A0A5B7DNJ7"/>
<evidence type="ECO:0000256" key="1">
    <source>
        <dbReference type="SAM" id="MobiDB-lite"/>
    </source>
</evidence>
<gene>
    <name evidence="2" type="ORF">E2C01_016108</name>
</gene>
<feature type="region of interest" description="Disordered" evidence="1">
    <location>
        <begin position="61"/>
        <end position="80"/>
    </location>
</feature>
<protein>
    <submittedName>
        <fullName evidence="2">Uncharacterized protein</fullName>
    </submittedName>
</protein>
<accession>A0A5B7DNJ7</accession>
<reference evidence="2 3" key="1">
    <citation type="submission" date="2019-05" db="EMBL/GenBank/DDBJ databases">
        <title>Another draft genome of Portunus trituberculatus and its Hox gene families provides insights of decapod evolution.</title>
        <authorList>
            <person name="Jeong J.-H."/>
            <person name="Song I."/>
            <person name="Kim S."/>
            <person name="Choi T."/>
            <person name="Kim D."/>
            <person name="Ryu S."/>
            <person name="Kim W."/>
        </authorList>
    </citation>
    <scope>NUCLEOTIDE SEQUENCE [LARGE SCALE GENOMIC DNA]</scope>
    <source>
        <tissue evidence="2">Muscle</tissue>
    </source>
</reference>